<comment type="caution">
    <text evidence="2">The sequence shown here is derived from an EMBL/GenBank/DDBJ whole genome shotgun (WGS) entry which is preliminary data.</text>
</comment>
<accession>A0AAV5R4E6</accession>
<dbReference type="GO" id="GO:0043248">
    <property type="term" value="P:proteasome assembly"/>
    <property type="evidence" value="ECO:0007669"/>
    <property type="project" value="TreeGrafter"/>
</dbReference>
<evidence type="ECO:0000256" key="1">
    <source>
        <dbReference type="SAM" id="MobiDB-lite"/>
    </source>
</evidence>
<gene>
    <name evidence="2" type="ORF">DAPK24_029560</name>
</gene>
<dbReference type="GO" id="GO:0070628">
    <property type="term" value="F:proteasome binding"/>
    <property type="evidence" value="ECO:0007669"/>
    <property type="project" value="InterPro"/>
</dbReference>
<dbReference type="EMBL" id="BTGB01000003">
    <property type="protein sequence ID" value="GMM46381.1"/>
    <property type="molecule type" value="Genomic_DNA"/>
</dbReference>
<dbReference type="InterPro" id="IPR038816">
    <property type="entry name" value="Stationary_phase_5"/>
</dbReference>
<organism evidence="2 3">
    <name type="scientific">Pichia kluyveri</name>
    <name type="common">Yeast</name>
    <dbReference type="NCBI Taxonomy" id="36015"/>
    <lineage>
        <taxon>Eukaryota</taxon>
        <taxon>Fungi</taxon>
        <taxon>Dikarya</taxon>
        <taxon>Ascomycota</taxon>
        <taxon>Saccharomycotina</taxon>
        <taxon>Pichiomycetes</taxon>
        <taxon>Pichiales</taxon>
        <taxon>Pichiaceae</taxon>
        <taxon>Pichia</taxon>
    </lineage>
</organism>
<keyword evidence="3" id="KW-1185">Reference proteome</keyword>
<evidence type="ECO:0000313" key="3">
    <source>
        <dbReference type="Proteomes" id="UP001378960"/>
    </source>
</evidence>
<reference evidence="2 3" key="1">
    <citation type="journal article" date="2023" name="Elife">
        <title>Identification of key yeast species and microbe-microbe interactions impacting larval growth of Drosophila in the wild.</title>
        <authorList>
            <person name="Mure A."/>
            <person name="Sugiura Y."/>
            <person name="Maeda R."/>
            <person name="Honda K."/>
            <person name="Sakurai N."/>
            <person name="Takahashi Y."/>
            <person name="Watada M."/>
            <person name="Katoh T."/>
            <person name="Gotoh A."/>
            <person name="Gotoh Y."/>
            <person name="Taniguchi I."/>
            <person name="Nakamura K."/>
            <person name="Hayashi T."/>
            <person name="Katayama T."/>
            <person name="Uemura T."/>
            <person name="Hattori Y."/>
        </authorList>
    </citation>
    <scope>NUCLEOTIDE SEQUENCE [LARGE SCALE GENOMIC DNA]</scope>
    <source>
        <strain evidence="2 3">PK-24</strain>
    </source>
</reference>
<dbReference type="PANTHER" id="PTHR42342">
    <property type="entry name" value="STATIONARY PHASE PROTEIN 5"/>
    <property type="match status" value="1"/>
</dbReference>
<protein>
    <submittedName>
        <fullName evidence="2">Uncharacterized protein</fullName>
    </submittedName>
</protein>
<evidence type="ECO:0000313" key="2">
    <source>
        <dbReference type="EMBL" id="GMM46381.1"/>
    </source>
</evidence>
<proteinExistence type="predicted"/>
<dbReference type="Proteomes" id="UP001378960">
    <property type="component" value="Unassembled WGS sequence"/>
</dbReference>
<dbReference type="AlphaFoldDB" id="A0AAV5R4E6"/>
<dbReference type="PANTHER" id="PTHR42342:SF1">
    <property type="entry name" value="STATIONARY PHASE PROTEIN 5"/>
    <property type="match status" value="1"/>
</dbReference>
<feature type="compositionally biased region" description="Low complexity" evidence="1">
    <location>
        <begin position="56"/>
        <end position="75"/>
    </location>
</feature>
<feature type="region of interest" description="Disordered" evidence="1">
    <location>
        <begin position="43"/>
        <end position="80"/>
    </location>
</feature>
<name>A0AAV5R4E6_PICKL</name>
<sequence length="424" mass="48226">MIPQALRELVRVSRRTAREFKEVLEELGELIGEKQLEQNLQRERIPVRNNNEHPLSAAARRSRQSGSNSGNRFSRTYSGHFSNTRKFSTTRNIKANVKNPLFNNTYASSFQNTVKRRTLNNSISLSKTLRAAVYQTQPFKYSSSYTKRPSFIRNSNVVGSSMYSHFPKHNARMFSTYGPNMTHQVVENLSQSLRMFFLKGGKLGKDCTSTNSNNSIDGNIGNNHVYYLSRDNESIANNDLRLASNVGFDDYDLGCYIEFNLSKTIESSNFFPNSGIFSDDCNDDLEKIIMSNLEYQMKVSKDIKKVKENIGSTSYKFDKARNRLRFYYPNCDVIKMENLLQECEVTTAIVYKNEESDNESEYSIPELESVNSYSSLSSASLSSELNSVLSSDRYQLIESIDSEDASASESVLSSVSSDYFEIRA</sequence>